<comment type="caution">
    <text evidence="1">The sequence shown here is derived from an EMBL/GenBank/DDBJ whole genome shotgun (WGS) entry which is preliminary data.</text>
</comment>
<accession>A0AAE3JAW6</accession>
<protein>
    <recommendedName>
        <fullName evidence="3">DUF3990 domain-containing protein</fullName>
    </recommendedName>
</protein>
<evidence type="ECO:0000313" key="2">
    <source>
        <dbReference type="Proteomes" id="UP001198242"/>
    </source>
</evidence>
<sequence>MNNTNEKSHLMYSTLPNIIIGFHGCDQEVFNKILYEHKPFKPSTNEYDWLGNGMYFWEQNLERAWEWATCGMTNPKLKIEKPAVIGAVIDLGYCLNLLDSYNIQMLKLQYELFTAKMSILDKPTPKNKNVKGNNDLLLRYLDCAVIEDLHKDMKDNGLRPYDSVRGVFLEGNPIYETSGFREQSHIQICIRNPNCIKGFFAPKEIDDSWHTP</sequence>
<gene>
    <name evidence="1" type="ORF">LKE05_10170</name>
</gene>
<dbReference type="EMBL" id="JAJEQM010000014">
    <property type="protein sequence ID" value="MCC2211150.1"/>
    <property type="molecule type" value="Genomic_DNA"/>
</dbReference>
<dbReference type="AlphaFoldDB" id="A0AAE3JAW6"/>
<dbReference type="RefSeq" id="WP_308456764.1">
    <property type="nucleotide sequence ID" value="NZ_JAJEQM010000014.1"/>
</dbReference>
<evidence type="ECO:0000313" key="1">
    <source>
        <dbReference type="EMBL" id="MCC2211150.1"/>
    </source>
</evidence>
<proteinExistence type="predicted"/>
<evidence type="ECO:0008006" key="3">
    <source>
        <dbReference type="Google" id="ProtNLM"/>
    </source>
</evidence>
<reference evidence="1 2" key="1">
    <citation type="submission" date="2021-10" db="EMBL/GenBank/DDBJ databases">
        <title>Anaerobic single-cell dispensing facilitates the cultivation of human gut bacteria.</title>
        <authorList>
            <person name="Afrizal A."/>
        </authorList>
    </citation>
    <scope>NUCLEOTIDE SEQUENCE [LARGE SCALE GENOMIC DNA]</scope>
    <source>
        <strain evidence="1 2">CLA-AA-H232</strain>
    </source>
</reference>
<organism evidence="1 2">
    <name type="scientific">Hominilimicola fabiformis</name>
    <dbReference type="NCBI Taxonomy" id="2885356"/>
    <lineage>
        <taxon>Bacteria</taxon>
        <taxon>Bacillati</taxon>
        <taxon>Bacillota</taxon>
        <taxon>Clostridia</taxon>
        <taxon>Eubacteriales</taxon>
        <taxon>Oscillospiraceae</taxon>
        <taxon>Hominilimicola</taxon>
    </lineage>
</organism>
<dbReference type="Proteomes" id="UP001198242">
    <property type="component" value="Unassembled WGS sequence"/>
</dbReference>
<keyword evidence="2" id="KW-1185">Reference proteome</keyword>
<dbReference type="SUPFAM" id="SSF56399">
    <property type="entry name" value="ADP-ribosylation"/>
    <property type="match status" value="1"/>
</dbReference>
<name>A0AAE3JAW6_9FIRM</name>